<dbReference type="EMBL" id="JAACXV010000413">
    <property type="protein sequence ID" value="KAF7277812.1"/>
    <property type="molecule type" value="Genomic_DNA"/>
</dbReference>
<organism evidence="2 3">
    <name type="scientific">Rhynchophorus ferrugineus</name>
    <name type="common">Red palm weevil</name>
    <name type="synonym">Curculio ferrugineus</name>
    <dbReference type="NCBI Taxonomy" id="354439"/>
    <lineage>
        <taxon>Eukaryota</taxon>
        <taxon>Metazoa</taxon>
        <taxon>Ecdysozoa</taxon>
        <taxon>Arthropoda</taxon>
        <taxon>Hexapoda</taxon>
        <taxon>Insecta</taxon>
        <taxon>Pterygota</taxon>
        <taxon>Neoptera</taxon>
        <taxon>Endopterygota</taxon>
        <taxon>Coleoptera</taxon>
        <taxon>Polyphaga</taxon>
        <taxon>Cucujiformia</taxon>
        <taxon>Curculionidae</taxon>
        <taxon>Dryophthorinae</taxon>
        <taxon>Rhynchophorus</taxon>
    </lineage>
</organism>
<evidence type="ECO:0000256" key="1">
    <source>
        <dbReference type="SAM" id="MobiDB-lite"/>
    </source>
</evidence>
<evidence type="ECO:0000313" key="3">
    <source>
        <dbReference type="Proteomes" id="UP000625711"/>
    </source>
</evidence>
<accession>A0A834IPT1</accession>
<reference evidence="2" key="1">
    <citation type="submission" date="2020-08" db="EMBL/GenBank/DDBJ databases">
        <title>Genome sequencing and assembly of the red palm weevil Rhynchophorus ferrugineus.</title>
        <authorList>
            <person name="Dias G.B."/>
            <person name="Bergman C.M."/>
            <person name="Manee M."/>
        </authorList>
    </citation>
    <scope>NUCLEOTIDE SEQUENCE</scope>
    <source>
        <strain evidence="2">AA-2017</strain>
        <tissue evidence="2">Whole larva</tissue>
    </source>
</reference>
<proteinExistence type="predicted"/>
<feature type="region of interest" description="Disordered" evidence="1">
    <location>
        <begin position="38"/>
        <end position="64"/>
    </location>
</feature>
<keyword evidence="3" id="KW-1185">Reference proteome</keyword>
<dbReference type="Proteomes" id="UP000625711">
    <property type="component" value="Unassembled WGS sequence"/>
</dbReference>
<sequence length="76" mass="8429">MNVHKSSPIDAEELVLRLLPAGSRRPVYLYEPTLPTLIPPRSEARHDAEPVVPPPRPPPPASVMIRDVENGIFKSL</sequence>
<comment type="caution">
    <text evidence="2">The sequence shown here is derived from an EMBL/GenBank/DDBJ whole genome shotgun (WGS) entry which is preliminary data.</text>
</comment>
<protein>
    <submittedName>
        <fullName evidence="2">Uncharacterized protein</fullName>
    </submittedName>
</protein>
<dbReference type="AlphaFoldDB" id="A0A834IPT1"/>
<evidence type="ECO:0000313" key="2">
    <source>
        <dbReference type="EMBL" id="KAF7277812.1"/>
    </source>
</evidence>
<gene>
    <name evidence="2" type="ORF">GWI33_009229</name>
</gene>
<feature type="compositionally biased region" description="Pro residues" evidence="1">
    <location>
        <begin position="51"/>
        <end position="61"/>
    </location>
</feature>
<name>A0A834IPT1_RHYFE</name>